<feature type="chain" id="PRO_5003373969" description="PpiC domain-containing protein" evidence="1">
    <location>
        <begin position="20"/>
        <end position="355"/>
    </location>
</feature>
<dbReference type="InterPro" id="IPR046357">
    <property type="entry name" value="PPIase_dom_sf"/>
</dbReference>
<dbReference type="Proteomes" id="UP000000496">
    <property type="component" value="Chromosome gsn.131"/>
</dbReference>
<dbReference type="AlphaFoldDB" id="F8L3Z2"/>
<sequence length="355" mass="41090">MKKTLLYLLFLPFCVSLIADEYAPVTSSFTGASNQREPQIIINNCPLAKINGKIISLIDVVKKMDLFLYEYDPNLKLSAAEKVQFYMGRWSETLEEMICNELVLLDAQQKEIKVSDGEVREELEDRFGPNIMSNLEKIGLTYDQAREWIRNDITIRQMMWFKVHSKALQTTTPQVIKAAYQAYLEKNPPVENWTYRVFSIRGKDQEACETLAKQAYALLSTKEKTLEEVAAELKEQHQEITITVSDELSGDTPNISKQHYDVIKNLSTHSFSEPVSQVSRFDKSTVSRVFYLDNLVEKLPSDFDTMHEPLKNKLLHETADKEKEQYFNSLKKRYGFDKVSPRMPLSSDYQPFTVY</sequence>
<reference evidence="2 3" key="2">
    <citation type="journal article" date="2011" name="Mol. Biol. Evol.">
        <title>Unity in variety--the pan-genome of the Chlamydiae.</title>
        <authorList>
            <person name="Collingro A."/>
            <person name="Tischler P."/>
            <person name="Weinmaier T."/>
            <person name="Penz T."/>
            <person name="Heinz E."/>
            <person name="Brunham R.C."/>
            <person name="Read T.D."/>
            <person name="Bavoil P.M."/>
            <person name="Sachse K."/>
            <person name="Kahane S."/>
            <person name="Friedman M.G."/>
            <person name="Rattei T."/>
            <person name="Myers G.S."/>
            <person name="Horn M."/>
        </authorList>
    </citation>
    <scope>NUCLEOTIDE SEQUENCE [LARGE SCALE GENOMIC DNA]</scope>
    <source>
        <strain evidence="3">ATCC VR-1471 / Z</strain>
    </source>
</reference>
<reference key="1">
    <citation type="journal article" date="2011" name="Mol. Biol. Evol.">
        <title>Unity in variety -- the pan-genome of the Chlamydiae.</title>
        <authorList>
            <person name="Collingro A."/>
            <person name="Tischler P."/>
            <person name="Weinmaier T."/>
            <person name="Penz T."/>
            <person name="Heinz E."/>
            <person name="Brunham R.C."/>
            <person name="Read T.D."/>
            <person name="Bavoil P.M."/>
            <person name="Sachse K."/>
            <person name="Kahane S."/>
            <person name="Friedman M.G."/>
            <person name="Rattei T."/>
            <person name="Myers G.S.A."/>
            <person name="Horn M."/>
        </authorList>
    </citation>
    <scope>NUCLEOTIDE SEQUENCE</scope>
    <source>
        <strain>Z</strain>
    </source>
</reference>
<dbReference type="SUPFAM" id="SSF109998">
    <property type="entry name" value="Triger factor/SurA peptide-binding domain-like"/>
    <property type="match status" value="1"/>
</dbReference>
<evidence type="ECO:0000256" key="1">
    <source>
        <dbReference type="SAM" id="SignalP"/>
    </source>
</evidence>
<evidence type="ECO:0000313" key="2">
    <source>
        <dbReference type="EMBL" id="CCB90022.1"/>
    </source>
</evidence>
<accession>F8L3Z2</accession>
<name>F8L3Z2_SIMNZ</name>
<proteinExistence type="predicted"/>
<keyword evidence="3" id="KW-1185">Reference proteome</keyword>
<dbReference type="Gene3D" id="1.10.4030.10">
    <property type="entry name" value="Porin chaperone SurA, peptide-binding domain"/>
    <property type="match status" value="1"/>
</dbReference>
<protein>
    <recommendedName>
        <fullName evidence="4">PpiC domain-containing protein</fullName>
    </recommendedName>
</protein>
<gene>
    <name evidence="2" type="ordered locus">SNE_A21450</name>
</gene>
<dbReference type="EMBL" id="FR872582">
    <property type="protein sequence ID" value="CCB90022.1"/>
    <property type="molecule type" value="Genomic_DNA"/>
</dbReference>
<dbReference type="Gene3D" id="3.10.50.40">
    <property type="match status" value="1"/>
</dbReference>
<evidence type="ECO:0008006" key="4">
    <source>
        <dbReference type="Google" id="ProtNLM"/>
    </source>
</evidence>
<keyword evidence="1" id="KW-0732">Signal</keyword>
<evidence type="ECO:0000313" key="3">
    <source>
        <dbReference type="Proteomes" id="UP000000496"/>
    </source>
</evidence>
<dbReference type="eggNOG" id="COG0760">
    <property type="taxonomic scope" value="Bacteria"/>
</dbReference>
<organism evidence="2 3">
    <name type="scientific">Simkania negevensis (strain ATCC VR-1471 / DSM 27360 / Z)</name>
    <dbReference type="NCBI Taxonomy" id="331113"/>
    <lineage>
        <taxon>Bacteria</taxon>
        <taxon>Pseudomonadati</taxon>
        <taxon>Chlamydiota</taxon>
        <taxon>Chlamydiia</taxon>
        <taxon>Parachlamydiales</taxon>
        <taxon>Simkaniaceae</taxon>
        <taxon>Simkania</taxon>
    </lineage>
</organism>
<dbReference type="HOGENOM" id="CLU_066871_0_0_0"/>
<dbReference type="GO" id="GO:0003755">
    <property type="term" value="F:peptidyl-prolyl cis-trans isomerase activity"/>
    <property type="evidence" value="ECO:0007669"/>
    <property type="project" value="InterPro"/>
</dbReference>
<dbReference type="OrthoDB" id="20874at2"/>
<dbReference type="RefSeq" id="WP_013944488.1">
    <property type="nucleotide sequence ID" value="NC_015713.1"/>
</dbReference>
<feature type="signal peptide" evidence="1">
    <location>
        <begin position="1"/>
        <end position="19"/>
    </location>
</feature>
<dbReference type="InterPro" id="IPR027304">
    <property type="entry name" value="Trigger_fact/SurA_dom_sf"/>
</dbReference>
<dbReference type="KEGG" id="sng:SNE_A21450"/>
<dbReference type="STRING" id="331113.SNE_A21450"/>